<evidence type="ECO:0000256" key="12">
    <source>
        <dbReference type="RuleBase" id="RU079119"/>
    </source>
</evidence>
<feature type="domain" description="Palmitoyltransferase DHHC" evidence="14">
    <location>
        <begin position="92"/>
        <end position="218"/>
    </location>
</feature>
<evidence type="ECO:0000256" key="6">
    <source>
        <dbReference type="ARBA" id="ARBA00023136"/>
    </source>
</evidence>
<keyword evidence="16" id="KW-1185">Reference proteome</keyword>
<accession>A0A9P7AUQ4</accession>
<comment type="function">
    <text evidence="11">Mediates the reversible addition of palmitate to target proteins, thereby regulating their membrane association and biological function.</text>
</comment>
<reference evidence="15" key="1">
    <citation type="journal article" date="2020" name="New Phytol.">
        <title>Comparative genomics reveals dynamic genome evolution in host specialist ectomycorrhizal fungi.</title>
        <authorList>
            <person name="Lofgren L.A."/>
            <person name="Nguyen N.H."/>
            <person name="Vilgalys R."/>
            <person name="Ruytinx J."/>
            <person name="Liao H.L."/>
            <person name="Branco S."/>
            <person name="Kuo A."/>
            <person name="LaButti K."/>
            <person name="Lipzen A."/>
            <person name="Andreopoulos W."/>
            <person name="Pangilinan J."/>
            <person name="Riley R."/>
            <person name="Hundley H."/>
            <person name="Na H."/>
            <person name="Barry K."/>
            <person name="Grigoriev I.V."/>
            <person name="Stajich J.E."/>
            <person name="Kennedy P.G."/>
        </authorList>
    </citation>
    <scope>NUCLEOTIDE SEQUENCE</scope>
    <source>
        <strain evidence="15">S12</strain>
    </source>
</reference>
<evidence type="ECO:0000256" key="7">
    <source>
        <dbReference type="ARBA" id="ARBA00023139"/>
    </source>
</evidence>
<evidence type="ECO:0000256" key="8">
    <source>
        <dbReference type="ARBA" id="ARBA00023288"/>
    </source>
</evidence>
<dbReference type="PANTHER" id="PTHR12246">
    <property type="entry name" value="PALMITOYLTRANSFERASE ZDHHC16"/>
    <property type="match status" value="1"/>
</dbReference>
<keyword evidence="6 11" id="KW-0472">Membrane</keyword>
<dbReference type="EC" id="2.3.1.225" evidence="11"/>
<dbReference type="PROSITE" id="PS50216">
    <property type="entry name" value="DHHC"/>
    <property type="match status" value="1"/>
</dbReference>
<dbReference type="Pfam" id="PF01529">
    <property type="entry name" value="DHHC"/>
    <property type="match status" value="1"/>
</dbReference>
<dbReference type="AlphaFoldDB" id="A0A9P7AUQ4"/>
<comment type="subcellular location">
    <subcellularLocation>
        <location evidence="11">Endoplasmic reticulum membrane</location>
        <topology evidence="11">Multi-pass membrane protein</topology>
    </subcellularLocation>
    <subcellularLocation>
        <location evidence="1">Membrane</location>
        <topology evidence="1">Multi-pass membrane protein</topology>
    </subcellularLocation>
</comment>
<evidence type="ECO:0000256" key="4">
    <source>
        <dbReference type="ARBA" id="ARBA00022824"/>
    </source>
</evidence>
<evidence type="ECO:0000259" key="14">
    <source>
        <dbReference type="Pfam" id="PF01529"/>
    </source>
</evidence>
<feature type="compositionally biased region" description="Acidic residues" evidence="13">
    <location>
        <begin position="418"/>
        <end position="436"/>
    </location>
</feature>
<feature type="transmembrane region" description="Helical" evidence="11 12">
    <location>
        <begin position="39"/>
        <end position="61"/>
    </location>
</feature>
<dbReference type="HAMAP" id="MF_03199">
    <property type="entry name" value="DHHC_PAT_PFA4"/>
    <property type="match status" value="1"/>
</dbReference>
<feature type="region of interest" description="Disordered" evidence="13">
    <location>
        <begin position="304"/>
        <end position="366"/>
    </location>
</feature>
<comment type="caution">
    <text evidence="15">The sequence shown here is derived from an EMBL/GenBank/DDBJ whole genome shotgun (WGS) entry which is preliminary data.</text>
</comment>
<evidence type="ECO:0000313" key="16">
    <source>
        <dbReference type="Proteomes" id="UP000719766"/>
    </source>
</evidence>
<organism evidence="15 16">
    <name type="scientific">Suillus plorans</name>
    <dbReference type="NCBI Taxonomy" id="116603"/>
    <lineage>
        <taxon>Eukaryota</taxon>
        <taxon>Fungi</taxon>
        <taxon>Dikarya</taxon>
        <taxon>Basidiomycota</taxon>
        <taxon>Agaricomycotina</taxon>
        <taxon>Agaricomycetes</taxon>
        <taxon>Agaricomycetidae</taxon>
        <taxon>Boletales</taxon>
        <taxon>Suillineae</taxon>
        <taxon>Suillaceae</taxon>
        <taxon>Suillus</taxon>
    </lineage>
</organism>
<gene>
    <name evidence="11" type="primary">PFA4</name>
    <name evidence="15" type="ORF">HD556DRAFT_1363698</name>
</gene>
<evidence type="ECO:0000256" key="9">
    <source>
        <dbReference type="ARBA" id="ARBA00023315"/>
    </source>
</evidence>
<feature type="region of interest" description="Disordered" evidence="13">
    <location>
        <begin position="410"/>
        <end position="455"/>
    </location>
</feature>
<evidence type="ECO:0000256" key="10">
    <source>
        <dbReference type="ARBA" id="ARBA00048048"/>
    </source>
</evidence>
<sequence length="455" mass="52151">MHPILGRIAIGFVLFLILFPVLTCQVYIIWPWYGRELSVELITLLFPFNVLAISLLWNYYLCIVTDPGEVPDGWKPDTQSSEGYEVKRLTGSPRFCRTCQKFKPPRSHHCKQCSRCVLRMDHHCPWTNNCIGYFNYGHFIRFLFYVDVTCSYHLAMVSYRVMATSGRWYHDQPTGAELIFIILNYVFAVPVILVVGGFSLYHFHSLMGNTTTIEGWEKDKAAMLRRHGKIEEVKFPYNLGVRRNIASILGNNPLLWCCPTVPPGTGLRYQLSVADEHHNWPPRDPALANQLPFKLPDSPWTYENGDVNPNLRPSNSQLRGVNGNRHKSTQDPVSVLPPYHLDYEVPEVDTHPGRPYSPGNDSDYSEEGYSGAIRVRRGSEGYEVHPVNREQMLQEYVQDRINEAGRYQVYEPEHSLETSDDDFEEDEFGENIDESSGEVGNVRTVSDDDVPLALR</sequence>
<keyword evidence="4 11" id="KW-0256">Endoplasmic reticulum</keyword>
<evidence type="ECO:0000256" key="3">
    <source>
        <dbReference type="ARBA" id="ARBA00022692"/>
    </source>
</evidence>
<keyword evidence="2 11" id="KW-0808">Transferase</keyword>
<evidence type="ECO:0000256" key="2">
    <source>
        <dbReference type="ARBA" id="ARBA00022679"/>
    </source>
</evidence>
<keyword evidence="3 11" id="KW-0812">Transmembrane</keyword>
<keyword evidence="9 11" id="KW-0012">Acyltransferase</keyword>
<dbReference type="EMBL" id="JABBWE010000021">
    <property type="protein sequence ID" value="KAG1795719.1"/>
    <property type="molecule type" value="Genomic_DNA"/>
</dbReference>
<dbReference type="InterPro" id="IPR033682">
    <property type="entry name" value="PFA4"/>
</dbReference>
<feature type="active site" description="S-palmitoyl cysteine intermediate" evidence="11">
    <location>
        <position position="124"/>
    </location>
</feature>
<protein>
    <recommendedName>
        <fullName evidence="11">Palmitoyltransferase PFA4</fullName>
        <ecNumber evidence="11">2.3.1.225</ecNumber>
    </recommendedName>
    <alternativeName>
        <fullName evidence="11">Protein S-acyltransferase</fullName>
        <shortName evidence="11">PAT</shortName>
    </alternativeName>
    <alternativeName>
        <fullName evidence="11">Protein fatty acyltransferase 4</fullName>
    </alternativeName>
</protein>
<evidence type="ECO:0000256" key="13">
    <source>
        <dbReference type="SAM" id="MobiDB-lite"/>
    </source>
</evidence>
<name>A0A9P7AUQ4_9AGAM</name>
<dbReference type="InterPro" id="IPR039859">
    <property type="entry name" value="PFA4/ZDH16/20/ERF2-like"/>
</dbReference>
<dbReference type="OrthoDB" id="331948at2759"/>
<comment type="domain">
    <text evidence="11 12">The DHHC domain is required for palmitoyltransferase activity.</text>
</comment>
<feature type="transmembrane region" description="Helical" evidence="11 12">
    <location>
        <begin position="12"/>
        <end position="33"/>
    </location>
</feature>
<keyword evidence="5 11" id="KW-1133">Transmembrane helix</keyword>
<evidence type="ECO:0000256" key="5">
    <source>
        <dbReference type="ARBA" id="ARBA00022989"/>
    </source>
</evidence>
<dbReference type="GO" id="GO:0019706">
    <property type="term" value="F:protein-cysteine S-palmitoyltransferase activity"/>
    <property type="evidence" value="ECO:0007669"/>
    <property type="project" value="UniProtKB-UniRule"/>
</dbReference>
<comment type="similarity">
    <text evidence="11">Belongs to the DHHC palmitoyltransferase family. PFA4 subfamily.</text>
</comment>
<dbReference type="InterPro" id="IPR001594">
    <property type="entry name" value="Palmitoyltrfase_DHHC"/>
</dbReference>
<dbReference type="GO" id="GO:0005789">
    <property type="term" value="C:endoplasmic reticulum membrane"/>
    <property type="evidence" value="ECO:0007669"/>
    <property type="project" value="UniProtKB-SubCell"/>
</dbReference>
<comment type="catalytic activity">
    <reaction evidence="10 11 12">
        <text>L-cysteinyl-[protein] + hexadecanoyl-CoA = S-hexadecanoyl-L-cysteinyl-[protein] + CoA</text>
        <dbReference type="Rhea" id="RHEA:36683"/>
        <dbReference type="Rhea" id="RHEA-COMP:10131"/>
        <dbReference type="Rhea" id="RHEA-COMP:11032"/>
        <dbReference type="ChEBI" id="CHEBI:29950"/>
        <dbReference type="ChEBI" id="CHEBI:57287"/>
        <dbReference type="ChEBI" id="CHEBI:57379"/>
        <dbReference type="ChEBI" id="CHEBI:74151"/>
        <dbReference type="EC" id="2.3.1.225"/>
    </reaction>
</comment>
<keyword evidence="7 11" id="KW-0564">Palmitate</keyword>
<feature type="transmembrane region" description="Helical" evidence="11 12">
    <location>
        <begin position="142"/>
        <end position="159"/>
    </location>
</feature>
<evidence type="ECO:0000256" key="1">
    <source>
        <dbReference type="ARBA" id="ARBA00004141"/>
    </source>
</evidence>
<feature type="transmembrane region" description="Helical" evidence="11 12">
    <location>
        <begin position="179"/>
        <end position="201"/>
    </location>
</feature>
<proteinExistence type="inferred from homology"/>
<dbReference type="Proteomes" id="UP000719766">
    <property type="component" value="Unassembled WGS sequence"/>
</dbReference>
<keyword evidence="8 11" id="KW-0449">Lipoprotein</keyword>
<evidence type="ECO:0000313" key="15">
    <source>
        <dbReference type="EMBL" id="KAG1795719.1"/>
    </source>
</evidence>
<evidence type="ECO:0000256" key="11">
    <source>
        <dbReference type="HAMAP-Rule" id="MF_03199"/>
    </source>
</evidence>